<dbReference type="Pfam" id="PF00057">
    <property type="entry name" value="Ldl_recept_a"/>
    <property type="match status" value="1"/>
</dbReference>
<comment type="subcellular location">
    <subcellularLocation>
        <location evidence="2">Endomembrane system</location>
    </subcellularLocation>
    <subcellularLocation>
        <location evidence="1">Membrane</location>
        <topology evidence="1">Single-pass membrane protein</topology>
    </subcellularLocation>
</comment>
<evidence type="ECO:0000256" key="2">
    <source>
        <dbReference type="ARBA" id="ARBA00004308"/>
    </source>
</evidence>
<evidence type="ECO:0000259" key="12">
    <source>
        <dbReference type="PROSITE" id="PS50835"/>
    </source>
</evidence>
<proteinExistence type="predicted"/>
<evidence type="ECO:0000256" key="6">
    <source>
        <dbReference type="ARBA" id="ARBA00023136"/>
    </source>
</evidence>
<dbReference type="PROSITE" id="PS50835">
    <property type="entry name" value="IG_LIKE"/>
    <property type="match status" value="1"/>
</dbReference>
<evidence type="ECO:0000256" key="11">
    <source>
        <dbReference type="SAM" id="SignalP"/>
    </source>
</evidence>
<dbReference type="GO" id="GO:0016192">
    <property type="term" value="P:vesicle-mediated transport"/>
    <property type="evidence" value="ECO:0007669"/>
    <property type="project" value="UniProtKB-ARBA"/>
</dbReference>
<dbReference type="InterPro" id="IPR050685">
    <property type="entry name" value="LDLR"/>
</dbReference>
<dbReference type="PROSITE" id="PS50068">
    <property type="entry name" value="LDLRA_2"/>
    <property type="match status" value="1"/>
</dbReference>
<feature type="transmembrane region" description="Helical" evidence="10">
    <location>
        <begin position="263"/>
        <end position="284"/>
    </location>
</feature>
<accession>A0AAW1N6Q2</accession>
<keyword evidence="14" id="KW-1185">Reference proteome</keyword>
<keyword evidence="11" id="KW-0732">Signal</keyword>
<dbReference type="InterPro" id="IPR002172">
    <property type="entry name" value="LDrepeatLR_classA_rpt"/>
</dbReference>
<dbReference type="PANTHER" id="PTHR24270">
    <property type="entry name" value="LOW-DENSITY LIPOPROTEIN RECEPTOR-RELATED"/>
    <property type="match status" value="1"/>
</dbReference>
<gene>
    <name evidence="13" type="ORF">QE152_g1434</name>
</gene>
<evidence type="ECO:0000256" key="1">
    <source>
        <dbReference type="ARBA" id="ARBA00004167"/>
    </source>
</evidence>
<keyword evidence="5 10" id="KW-1133">Transmembrane helix</keyword>
<dbReference type="SUPFAM" id="SSF57424">
    <property type="entry name" value="LDL receptor-like module"/>
    <property type="match status" value="1"/>
</dbReference>
<feature type="signal peptide" evidence="11">
    <location>
        <begin position="1"/>
        <end position="19"/>
    </location>
</feature>
<organism evidence="13 14">
    <name type="scientific">Popillia japonica</name>
    <name type="common">Japanese beetle</name>
    <dbReference type="NCBI Taxonomy" id="7064"/>
    <lineage>
        <taxon>Eukaryota</taxon>
        <taxon>Metazoa</taxon>
        <taxon>Ecdysozoa</taxon>
        <taxon>Arthropoda</taxon>
        <taxon>Hexapoda</taxon>
        <taxon>Insecta</taxon>
        <taxon>Pterygota</taxon>
        <taxon>Neoptera</taxon>
        <taxon>Endopterygota</taxon>
        <taxon>Coleoptera</taxon>
        <taxon>Polyphaga</taxon>
        <taxon>Scarabaeiformia</taxon>
        <taxon>Scarabaeidae</taxon>
        <taxon>Rutelinae</taxon>
        <taxon>Popillia</taxon>
    </lineage>
</organism>
<dbReference type="AlphaFoldDB" id="A0AAW1N6Q2"/>
<dbReference type="GO" id="GO:0005886">
    <property type="term" value="C:plasma membrane"/>
    <property type="evidence" value="ECO:0007669"/>
    <property type="project" value="TreeGrafter"/>
</dbReference>
<evidence type="ECO:0000313" key="13">
    <source>
        <dbReference type="EMBL" id="KAK9754194.1"/>
    </source>
</evidence>
<name>A0AAW1N6Q2_POPJA</name>
<dbReference type="InterPro" id="IPR036179">
    <property type="entry name" value="Ig-like_dom_sf"/>
</dbReference>
<keyword evidence="13" id="KW-0449">Lipoprotein</keyword>
<dbReference type="InterPro" id="IPR007110">
    <property type="entry name" value="Ig-like_dom"/>
</dbReference>
<dbReference type="Gene3D" id="4.10.400.10">
    <property type="entry name" value="Low-density Lipoprotein Receptor"/>
    <property type="match status" value="1"/>
</dbReference>
<dbReference type="Gene3D" id="2.60.40.10">
    <property type="entry name" value="Immunoglobulins"/>
    <property type="match status" value="1"/>
</dbReference>
<comment type="caution">
    <text evidence="8">Lacks conserved residue(s) required for the propagation of feature annotation.</text>
</comment>
<evidence type="ECO:0000313" key="14">
    <source>
        <dbReference type="Proteomes" id="UP001458880"/>
    </source>
</evidence>
<evidence type="ECO:0000256" key="7">
    <source>
        <dbReference type="ARBA" id="ARBA00023157"/>
    </source>
</evidence>
<evidence type="ECO:0000256" key="4">
    <source>
        <dbReference type="ARBA" id="ARBA00022737"/>
    </source>
</evidence>
<protein>
    <submittedName>
        <fullName evidence="13">Low-density lipoprotein receptor domain class A</fullName>
    </submittedName>
</protein>
<dbReference type="Proteomes" id="UP001458880">
    <property type="component" value="Unassembled WGS sequence"/>
</dbReference>
<dbReference type="EMBL" id="JASPKY010000009">
    <property type="protein sequence ID" value="KAK9754194.1"/>
    <property type="molecule type" value="Genomic_DNA"/>
</dbReference>
<evidence type="ECO:0000256" key="9">
    <source>
        <dbReference type="SAM" id="MobiDB-lite"/>
    </source>
</evidence>
<evidence type="ECO:0000256" key="3">
    <source>
        <dbReference type="ARBA" id="ARBA00022692"/>
    </source>
</evidence>
<feature type="domain" description="Ig-like" evidence="12">
    <location>
        <begin position="35"/>
        <end position="123"/>
    </location>
</feature>
<dbReference type="GO" id="GO:0012505">
    <property type="term" value="C:endomembrane system"/>
    <property type="evidence" value="ECO:0007669"/>
    <property type="project" value="UniProtKB-SubCell"/>
</dbReference>
<feature type="region of interest" description="Disordered" evidence="9">
    <location>
        <begin position="378"/>
        <end position="410"/>
    </location>
</feature>
<keyword evidence="7" id="KW-1015">Disulfide bond</keyword>
<dbReference type="PRINTS" id="PR00261">
    <property type="entry name" value="LDLRECEPTOR"/>
</dbReference>
<evidence type="ECO:0000256" key="5">
    <source>
        <dbReference type="ARBA" id="ARBA00022989"/>
    </source>
</evidence>
<evidence type="ECO:0000256" key="10">
    <source>
        <dbReference type="SAM" id="Phobius"/>
    </source>
</evidence>
<dbReference type="InterPro" id="IPR023415">
    <property type="entry name" value="LDLR_class-A_CS"/>
</dbReference>
<dbReference type="PROSITE" id="PS01209">
    <property type="entry name" value="LDLRA_1"/>
    <property type="match status" value="1"/>
</dbReference>
<sequence length="410" mass="47068">MHHLIAFNLFLGLIYISNCDVSLQIIRNTDENYTPVNNAISEKAGTNLTLSCELLSDVNDNKMDDQITWEKASPQISLRTRQDLEQLTKKTKTFYSILKPSDTNKAVKNFIPLRLEDTGMYFCISFKYLLFKAIYINVGNNTQTHIPFKNSFNSLSREECGPKMFQCILNGVCINQVYVCDGHKDCPDGSDEAFEKCDGDPCREKLQCDDGRCIPSFWCCDRHHDINCNVTYRPDCCQQLSDSYDDLESPHNITETKSTDSRYFFITFCILATFVSVILMLLIISRVFIFANKTACAHPRNIFQLEELTLRQNNNDIPSFQSNLLSRSYRNRLILSNVRYVDNCNEVLEPISEVSDPLLSPGSPERAICRIYIQDQPPSYSEVVDNQSDPPPPYTSREYLNVSDDRSRRD</sequence>
<evidence type="ECO:0000256" key="8">
    <source>
        <dbReference type="PROSITE-ProRule" id="PRU00124"/>
    </source>
</evidence>
<comment type="caution">
    <text evidence="13">The sequence shown here is derived from an EMBL/GenBank/DDBJ whole genome shotgun (WGS) entry which is preliminary data.</text>
</comment>
<dbReference type="SUPFAM" id="SSF48726">
    <property type="entry name" value="Immunoglobulin"/>
    <property type="match status" value="1"/>
</dbReference>
<keyword evidence="6 10" id="KW-0472">Membrane</keyword>
<dbReference type="InterPro" id="IPR036055">
    <property type="entry name" value="LDL_receptor-like_sf"/>
</dbReference>
<keyword evidence="4" id="KW-0677">Repeat</keyword>
<dbReference type="InterPro" id="IPR013783">
    <property type="entry name" value="Ig-like_fold"/>
</dbReference>
<dbReference type="SMART" id="SM00192">
    <property type="entry name" value="LDLa"/>
    <property type="match status" value="2"/>
</dbReference>
<dbReference type="CDD" id="cd00112">
    <property type="entry name" value="LDLa"/>
    <property type="match status" value="1"/>
</dbReference>
<keyword evidence="3 10" id="KW-0812">Transmembrane</keyword>
<reference evidence="13 14" key="1">
    <citation type="journal article" date="2024" name="BMC Genomics">
        <title>De novo assembly and annotation of Popillia japonica's genome with initial clues to its potential as an invasive pest.</title>
        <authorList>
            <person name="Cucini C."/>
            <person name="Boschi S."/>
            <person name="Funari R."/>
            <person name="Cardaioli E."/>
            <person name="Iannotti N."/>
            <person name="Marturano G."/>
            <person name="Paoli F."/>
            <person name="Bruttini M."/>
            <person name="Carapelli A."/>
            <person name="Frati F."/>
            <person name="Nardi F."/>
        </authorList>
    </citation>
    <scope>NUCLEOTIDE SEQUENCE [LARGE SCALE GENOMIC DNA]</scope>
    <source>
        <strain evidence="13">DMR45628</strain>
    </source>
</reference>
<feature type="compositionally biased region" description="Polar residues" evidence="9">
    <location>
        <begin position="378"/>
        <end position="388"/>
    </location>
</feature>
<feature type="chain" id="PRO_5043475116" evidence="11">
    <location>
        <begin position="20"/>
        <end position="410"/>
    </location>
</feature>
<keyword evidence="13" id="KW-0675">Receptor</keyword>